<evidence type="ECO:0000313" key="11">
    <source>
        <dbReference type="Proteomes" id="UP000320390"/>
    </source>
</evidence>
<dbReference type="RefSeq" id="WP_419190489.1">
    <property type="nucleotide sequence ID" value="NZ_CP036434.1"/>
</dbReference>
<dbReference type="PANTHER" id="PTHR10362">
    <property type="entry name" value="HISTIDINE AMMONIA-LYASE"/>
    <property type="match status" value="1"/>
</dbReference>
<dbReference type="EMBL" id="CP036434">
    <property type="protein sequence ID" value="QDV08908.1"/>
    <property type="molecule type" value="Genomic_DNA"/>
</dbReference>
<accession>A0A518EXU9</accession>
<dbReference type="PROSITE" id="PS00488">
    <property type="entry name" value="PAL_HISTIDASE"/>
    <property type="match status" value="1"/>
</dbReference>
<dbReference type="InterPro" id="IPR022313">
    <property type="entry name" value="Phe/His_NH3-lyase_AS"/>
</dbReference>
<dbReference type="InterPro" id="IPR008948">
    <property type="entry name" value="L-Aspartase-like"/>
</dbReference>
<evidence type="ECO:0000256" key="7">
    <source>
        <dbReference type="RuleBase" id="RU003954"/>
    </source>
</evidence>
<sequence>MNSPASGTAAASPKSLRLTGTSLQLEDFLPLLHGRSFRLELDPSVYPGIEASRAMVQAHVDAGDVVYGLTTGFGKLKNVAVPRADLVELQRNLIVSHCVGIGEPMPVREVRIAQVLRLNSLLRGVSGVRRELVDHLVDVFNRGFVPVIPQQGSVGASGDLAPLSHMAASMMGFGRAQIVSADGTASAIMGAREALDRVGLAPLELQAKEGLALINGTEIMKASGICSVLRATNLSKSADAIAALAIEALKGSIRPFQDLLAQLKNNEGQRRTAANVRACLAHSEVLASHVDCDRVQDPYSLRCVPQIHGAFKTCLAHVKDVLSGELNAVTDNPLVVPETGEVFSAGLFHGQPLSVILDYLGLGTCTLANVSERRIEQLVNPDLSGLPAFLSPTPGLHSGLMIAQYAAAALASENKVYAHPASVDTIPTSANQEDHVSMGVTAARKARMILDNVEAGLGIELVCGAQAREFTRSLRAGRGAEAAYSAIRETVEPLEGDRYLQPDLEAARDCIASGYLVERVEAAIGPLLP</sequence>
<dbReference type="FunFam" id="1.10.275.10:FF:000005">
    <property type="entry name" value="Histidine ammonia-lyase"/>
    <property type="match status" value="1"/>
</dbReference>
<evidence type="ECO:0000256" key="6">
    <source>
        <dbReference type="NCBIfam" id="TIGR01225"/>
    </source>
</evidence>
<dbReference type="Gene3D" id="1.10.275.10">
    <property type="entry name" value="Fumarase/aspartase (N-terminal domain)"/>
    <property type="match status" value="1"/>
</dbReference>
<dbReference type="GO" id="GO:0005737">
    <property type="term" value="C:cytoplasm"/>
    <property type="evidence" value="ECO:0007669"/>
    <property type="project" value="UniProtKB-SubCell"/>
</dbReference>
<dbReference type="GO" id="GO:0019556">
    <property type="term" value="P:L-histidine catabolic process to glutamate and formamide"/>
    <property type="evidence" value="ECO:0007669"/>
    <property type="project" value="UniProtKB-UniPathway"/>
</dbReference>
<dbReference type="FunFam" id="1.20.200.10:FF:000003">
    <property type="entry name" value="Histidine ammonia-lyase"/>
    <property type="match status" value="1"/>
</dbReference>
<evidence type="ECO:0000256" key="5">
    <source>
        <dbReference type="ARBA" id="ARBA00049269"/>
    </source>
</evidence>
<evidence type="ECO:0000256" key="8">
    <source>
        <dbReference type="RuleBase" id="RU004479"/>
    </source>
</evidence>
<comment type="subcellular location">
    <subcellularLocation>
        <location evidence="9">Cytoplasm</location>
    </subcellularLocation>
</comment>
<reference evidence="10 11" key="1">
    <citation type="submission" date="2019-02" db="EMBL/GenBank/DDBJ databases">
        <title>Deep-cultivation of Planctomycetes and their phenomic and genomic characterization uncovers novel biology.</title>
        <authorList>
            <person name="Wiegand S."/>
            <person name="Jogler M."/>
            <person name="Boedeker C."/>
            <person name="Pinto D."/>
            <person name="Vollmers J."/>
            <person name="Rivas-Marin E."/>
            <person name="Kohn T."/>
            <person name="Peeters S.H."/>
            <person name="Heuer A."/>
            <person name="Rast P."/>
            <person name="Oberbeckmann S."/>
            <person name="Bunk B."/>
            <person name="Jeske O."/>
            <person name="Meyerdierks A."/>
            <person name="Storesund J.E."/>
            <person name="Kallscheuer N."/>
            <person name="Luecker S."/>
            <person name="Lage O.M."/>
            <person name="Pohl T."/>
            <person name="Merkel B.J."/>
            <person name="Hornburger P."/>
            <person name="Mueller R.-W."/>
            <person name="Bruemmer F."/>
            <person name="Labrenz M."/>
            <person name="Spormann A.M."/>
            <person name="Op den Camp H."/>
            <person name="Overmann J."/>
            <person name="Amann R."/>
            <person name="Jetten M.S.M."/>
            <person name="Mascher T."/>
            <person name="Medema M.H."/>
            <person name="Devos D.P."/>
            <person name="Kaster A.-K."/>
            <person name="Ovreas L."/>
            <person name="Rohde M."/>
            <person name="Galperin M.Y."/>
            <person name="Jogler C."/>
        </authorList>
    </citation>
    <scope>NUCLEOTIDE SEQUENCE [LARGE SCALE GENOMIC DNA]</scope>
    <source>
        <strain evidence="10 11">Poly30</strain>
    </source>
</reference>
<evidence type="ECO:0000256" key="3">
    <source>
        <dbReference type="ARBA" id="ARBA00022808"/>
    </source>
</evidence>
<dbReference type="InterPro" id="IPR005921">
    <property type="entry name" value="HutH"/>
</dbReference>
<organism evidence="10 11">
    <name type="scientific">Saltatorellus ferox</name>
    <dbReference type="NCBI Taxonomy" id="2528018"/>
    <lineage>
        <taxon>Bacteria</taxon>
        <taxon>Pseudomonadati</taxon>
        <taxon>Planctomycetota</taxon>
        <taxon>Planctomycetia</taxon>
        <taxon>Planctomycetia incertae sedis</taxon>
        <taxon>Saltatorellus</taxon>
    </lineage>
</organism>
<dbReference type="CDD" id="cd00332">
    <property type="entry name" value="PAL-HAL"/>
    <property type="match status" value="1"/>
</dbReference>
<gene>
    <name evidence="10" type="primary">hutH</name>
    <name evidence="10" type="ORF">Poly30_44630</name>
</gene>
<evidence type="ECO:0000256" key="1">
    <source>
        <dbReference type="ARBA" id="ARBA00005113"/>
    </source>
</evidence>
<evidence type="ECO:0000256" key="2">
    <source>
        <dbReference type="ARBA" id="ARBA00012994"/>
    </source>
</evidence>
<comment type="similarity">
    <text evidence="7">Belongs to the PAL/histidase family.</text>
</comment>
<dbReference type="EC" id="4.3.1.3" evidence="2 6"/>
<evidence type="ECO:0000313" key="10">
    <source>
        <dbReference type="EMBL" id="QDV08908.1"/>
    </source>
</evidence>
<evidence type="ECO:0000256" key="4">
    <source>
        <dbReference type="ARBA" id="ARBA00023239"/>
    </source>
</evidence>
<evidence type="ECO:0000256" key="9">
    <source>
        <dbReference type="RuleBase" id="RU004480"/>
    </source>
</evidence>
<keyword evidence="4 7" id="KW-0456">Lyase</keyword>
<protein>
    <recommendedName>
        <fullName evidence="2 6">Histidine ammonia-lyase</fullName>
        <ecNumber evidence="2 6">4.3.1.3</ecNumber>
    </recommendedName>
</protein>
<dbReference type="InterPro" id="IPR024083">
    <property type="entry name" value="Fumarase/histidase_N"/>
</dbReference>
<dbReference type="SUPFAM" id="SSF48557">
    <property type="entry name" value="L-aspartase-like"/>
    <property type="match status" value="1"/>
</dbReference>
<dbReference type="Proteomes" id="UP000320390">
    <property type="component" value="Chromosome"/>
</dbReference>
<dbReference type="Gene3D" id="1.20.200.10">
    <property type="entry name" value="Fumarase/aspartase (Central domain)"/>
    <property type="match status" value="1"/>
</dbReference>
<comment type="pathway">
    <text evidence="1 8">Amino-acid degradation; L-histidine degradation into L-glutamate; N-formimidoyl-L-glutamate from L-histidine: step 1/3.</text>
</comment>
<proteinExistence type="inferred from homology"/>
<dbReference type="UniPathway" id="UPA00379">
    <property type="reaction ID" value="UER00549"/>
</dbReference>
<dbReference type="GO" id="GO:0004397">
    <property type="term" value="F:histidine ammonia-lyase activity"/>
    <property type="evidence" value="ECO:0007669"/>
    <property type="project" value="UniProtKB-UniRule"/>
</dbReference>
<keyword evidence="11" id="KW-1185">Reference proteome</keyword>
<dbReference type="Pfam" id="PF00221">
    <property type="entry name" value="Lyase_aromatic"/>
    <property type="match status" value="1"/>
</dbReference>
<dbReference type="AlphaFoldDB" id="A0A518EXU9"/>
<dbReference type="GO" id="GO:0019557">
    <property type="term" value="P:L-histidine catabolic process to glutamate and formate"/>
    <property type="evidence" value="ECO:0007669"/>
    <property type="project" value="UniProtKB-UniPathway"/>
</dbReference>
<dbReference type="InterPro" id="IPR001106">
    <property type="entry name" value="Aromatic_Lyase"/>
</dbReference>
<dbReference type="NCBIfam" id="NF006871">
    <property type="entry name" value="PRK09367.1"/>
    <property type="match status" value="1"/>
</dbReference>
<keyword evidence="3 8" id="KW-0369">Histidine metabolism</keyword>
<dbReference type="NCBIfam" id="TIGR01225">
    <property type="entry name" value="hutH"/>
    <property type="match status" value="1"/>
</dbReference>
<comment type="catalytic activity">
    <reaction evidence="5 8">
        <text>L-histidine = trans-urocanate + NH4(+)</text>
        <dbReference type="Rhea" id="RHEA:21232"/>
        <dbReference type="ChEBI" id="CHEBI:17771"/>
        <dbReference type="ChEBI" id="CHEBI:28938"/>
        <dbReference type="ChEBI" id="CHEBI:57595"/>
        <dbReference type="EC" id="4.3.1.3"/>
    </reaction>
</comment>
<name>A0A518EXU9_9BACT</name>